<protein>
    <submittedName>
        <fullName evidence="1">Uncharacterized protein</fullName>
    </submittedName>
</protein>
<sequence length="173" mass="20322">MPMHWDGKKCILEMKENNGRHWKQMEWIGWYFEYWCNRNLKGVMEMPYSKKYGNVSFDGYLKIPWDFKAHVTQSGDKIIVNDHQAIKKAIKDFGCVGLIIVTGPVVYDESQEFKKWHDEQKGKITDYVLKNRERGAPSRQRKVSMKISKISFVKLDNDCLDKCGSIHNQGRNS</sequence>
<feature type="non-terminal residue" evidence="1">
    <location>
        <position position="1"/>
    </location>
</feature>
<feature type="non-terminal residue" evidence="1">
    <location>
        <position position="173"/>
    </location>
</feature>
<evidence type="ECO:0000313" key="1">
    <source>
        <dbReference type="EMBL" id="SVC18631.1"/>
    </source>
</evidence>
<accession>A0A382K7I0</accession>
<organism evidence="1">
    <name type="scientific">marine metagenome</name>
    <dbReference type="NCBI Taxonomy" id="408172"/>
    <lineage>
        <taxon>unclassified sequences</taxon>
        <taxon>metagenomes</taxon>
        <taxon>ecological metagenomes</taxon>
    </lineage>
</organism>
<gene>
    <name evidence="1" type="ORF">METZ01_LOCUS271485</name>
</gene>
<dbReference type="EMBL" id="UINC01077997">
    <property type="protein sequence ID" value="SVC18631.1"/>
    <property type="molecule type" value="Genomic_DNA"/>
</dbReference>
<reference evidence="1" key="1">
    <citation type="submission" date="2018-05" db="EMBL/GenBank/DDBJ databases">
        <authorList>
            <person name="Lanie J.A."/>
            <person name="Ng W.-L."/>
            <person name="Kazmierczak K.M."/>
            <person name="Andrzejewski T.M."/>
            <person name="Davidsen T.M."/>
            <person name="Wayne K.J."/>
            <person name="Tettelin H."/>
            <person name="Glass J.I."/>
            <person name="Rusch D."/>
            <person name="Podicherti R."/>
            <person name="Tsui H.-C.T."/>
            <person name="Winkler M.E."/>
        </authorList>
    </citation>
    <scope>NUCLEOTIDE SEQUENCE</scope>
</reference>
<name>A0A382K7I0_9ZZZZ</name>
<proteinExistence type="predicted"/>
<dbReference type="AlphaFoldDB" id="A0A382K7I0"/>